<evidence type="ECO:0000256" key="6">
    <source>
        <dbReference type="SAM" id="MobiDB-lite"/>
    </source>
</evidence>
<dbReference type="SUPFAM" id="SSF53335">
    <property type="entry name" value="S-adenosyl-L-methionine-dependent methyltransferases"/>
    <property type="match status" value="1"/>
</dbReference>
<evidence type="ECO:0000256" key="5">
    <source>
        <dbReference type="ARBA" id="ARBA00047942"/>
    </source>
</evidence>
<feature type="domain" description="Type II methyltransferase M.TaqI-like" evidence="7">
    <location>
        <begin position="322"/>
        <end position="387"/>
    </location>
</feature>
<evidence type="ECO:0000256" key="4">
    <source>
        <dbReference type="ARBA" id="ARBA00022691"/>
    </source>
</evidence>
<dbReference type="Gene3D" id="3.40.50.150">
    <property type="entry name" value="Vaccinia Virus protein VP39"/>
    <property type="match status" value="1"/>
</dbReference>
<reference evidence="8" key="1">
    <citation type="submission" date="2018-05" db="EMBL/GenBank/DDBJ databases">
        <authorList>
            <person name="Lanie J.A."/>
            <person name="Ng W.-L."/>
            <person name="Kazmierczak K.M."/>
            <person name="Andrzejewski T.M."/>
            <person name="Davidsen T.M."/>
            <person name="Wayne K.J."/>
            <person name="Tettelin H."/>
            <person name="Glass J.I."/>
            <person name="Rusch D."/>
            <person name="Podicherti R."/>
            <person name="Tsui H.-C.T."/>
            <person name="Winkler M.E."/>
        </authorList>
    </citation>
    <scope>NUCLEOTIDE SEQUENCE</scope>
</reference>
<name>A0A381QR39_9ZZZZ</name>
<dbReference type="EC" id="2.1.1.72" evidence="1"/>
<accession>A0A381QR39</accession>
<evidence type="ECO:0000259" key="7">
    <source>
        <dbReference type="Pfam" id="PF07669"/>
    </source>
</evidence>
<organism evidence="8">
    <name type="scientific">marine metagenome</name>
    <dbReference type="NCBI Taxonomy" id="408172"/>
    <lineage>
        <taxon>unclassified sequences</taxon>
        <taxon>metagenomes</taxon>
        <taxon>ecological metagenomes</taxon>
    </lineage>
</organism>
<proteinExistence type="predicted"/>
<keyword evidence="3" id="KW-0808">Transferase</keyword>
<dbReference type="GO" id="GO:0032259">
    <property type="term" value="P:methylation"/>
    <property type="evidence" value="ECO:0007669"/>
    <property type="project" value="UniProtKB-KW"/>
</dbReference>
<keyword evidence="4" id="KW-0949">S-adenosyl-L-methionine</keyword>
<evidence type="ECO:0000256" key="2">
    <source>
        <dbReference type="ARBA" id="ARBA00022603"/>
    </source>
</evidence>
<dbReference type="GO" id="GO:0009007">
    <property type="term" value="F:site-specific DNA-methyltransferase (adenine-specific) activity"/>
    <property type="evidence" value="ECO:0007669"/>
    <property type="project" value="UniProtKB-EC"/>
</dbReference>
<protein>
    <recommendedName>
        <fullName evidence="1">site-specific DNA-methyltransferase (adenine-specific)</fullName>
        <ecNumber evidence="1">2.1.1.72</ecNumber>
    </recommendedName>
</protein>
<dbReference type="GO" id="GO:0006304">
    <property type="term" value="P:DNA modification"/>
    <property type="evidence" value="ECO:0007669"/>
    <property type="project" value="InterPro"/>
</dbReference>
<dbReference type="AlphaFoldDB" id="A0A381QR39"/>
<dbReference type="InterPro" id="IPR050953">
    <property type="entry name" value="N4_N6_ade-DNA_methylase"/>
</dbReference>
<dbReference type="Pfam" id="PF07669">
    <property type="entry name" value="Eco57I"/>
    <property type="match status" value="1"/>
</dbReference>
<dbReference type="InterPro" id="IPR011639">
    <property type="entry name" value="MethylTrfase_TaqI-like_dom"/>
</dbReference>
<evidence type="ECO:0000256" key="3">
    <source>
        <dbReference type="ARBA" id="ARBA00022679"/>
    </source>
</evidence>
<feature type="region of interest" description="Disordered" evidence="6">
    <location>
        <begin position="145"/>
        <end position="167"/>
    </location>
</feature>
<dbReference type="PANTHER" id="PTHR33841">
    <property type="entry name" value="DNA METHYLTRANSFERASE YEEA-RELATED"/>
    <property type="match status" value="1"/>
</dbReference>
<dbReference type="InterPro" id="IPR029063">
    <property type="entry name" value="SAM-dependent_MTases_sf"/>
</dbReference>
<comment type="catalytic activity">
    <reaction evidence="5">
        <text>a 2'-deoxyadenosine in DNA + S-adenosyl-L-methionine = an N(6)-methyl-2'-deoxyadenosine in DNA + S-adenosyl-L-homocysteine + H(+)</text>
        <dbReference type="Rhea" id="RHEA:15197"/>
        <dbReference type="Rhea" id="RHEA-COMP:12418"/>
        <dbReference type="Rhea" id="RHEA-COMP:12419"/>
        <dbReference type="ChEBI" id="CHEBI:15378"/>
        <dbReference type="ChEBI" id="CHEBI:57856"/>
        <dbReference type="ChEBI" id="CHEBI:59789"/>
        <dbReference type="ChEBI" id="CHEBI:90615"/>
        <dbReference type="ChEBI" id="CHEBI:90616"/>
        <dbReference type="EC" id="2.1.1.72"/>
    </reaction>
</comment>
<keyword evidence="2" id="KW-0489">Methyltransferase</keyword>
<sequence>MKEDAALGGMRIMTSETSGWYARLDHECSSRIQQIEIWLDAWLLATKQGQPIAATLPRGWPTLPAGLLGDPGSVLDHLLARHEAESDGRSPRGVYATPGKFVDAILCDELHHGRNRKKEPPATLSLTALPPSFRVFAEQFNENIRGQSSEDDDSHESDESRTLSGIPLPFADPSVGGGLFADRILRMHADRCGGMDVQQRKEDTLRLLEGFQLVDTSDIAVESARKRLLIVLARLRLVDLEGEGDESLIGKSEANLIIESNVRCGDPLRGEWPWNEKPRLLVSRPPWLRIKDRFRGHPEGSRLRKQLSKELRQIKGPDGSARFSAIKGNVNLYRLYIERSLQLSQEGGRVRMVVPESVLREKSSAPLRKLIVSQNEWDSVWSFPEDHQLPFGGAQGVSVLGITVAGTTEVLTSFGPLQSRDISARKGLNNKSPFLELERGPWSTWTDTSWAVPKMPRSVHERSKTLKAIGILADKPRLVEEGTWLNPSGKAIRVRVGEVDRGNWSDYISYWDADSGGSPFIRGTHIELDGDVVRLRHPALDPSVPEGAQWKQAMWNGPSNMRGPPRIACQAIINPQLKRRLLWAVIPSGCVLGNSVSFLDLPSQVVERLVVEFGNLEEGLTVLASHLNSEELDLWSKAWAANNNVNNYEIETLPFPPLESAAPISLLGNNNEI</sequence>
<evidence type="ECO:0000313" key="8">
    <source>
        <dbReference type="EMBL" id="SUZ80023.1"/>
    </source>
</evidence>
<gene>
    <name evidence="8" type="ORF">METZ01_LOCUS32877</name>
</gene>
<dbReference type="EMBL" id="UINC01001411">
    <property type="protein sequence ID" value="SUZ80023.1"/>
    <property type="molecule type" value="Genomic_DNA"/>
</dbReference>
<dbReference type="PANTHER" id="PTHR33841:SF1">
    <property type="entry name" value="DNA METHYLTRANSFERASE A"/>
    <property type="match status" value="1"/>
</dbReference>
<evidence type="ECO:0000256" key="1">
    <source>
        <dbReference type="ARBA" id="ARBA00011900"/>
    </source>
</evidence>